<dbReference type="VEuPathDB" id="FungiDB:KRP23_5051"/>
<keyword evidence="7" id="KW-1185">Reference proteome</keyword>
<dbReference type="HOGENOM" id="CLU_071451_0_0_1"/>
<evidence type="ECO:0000256" key="4">
    <source>
        <dbReference type="PROSITE-ProRule" id="PRU00175"/>
    </source>
</evidence>
<dbReference type="EMBL" id="DS566024">
    <property type="status" value="NOT_ANNOTATED_CDS"/>
    <property type="molecule type" value="Genomic_DNA"/>
</dbReference>
<dbReference type="SUPFAM" id="SSF57850">
    <property type="entry name" value="RING/U-box"/>
    <property type="match status" value="1"/>
</dbReference>
<proteinExistence type="predicted"/>
<dbReference type="InterPro" id="IPR001841">
    <property type="entry name" value="Znf_RING"/>
</dbReference>
<evidence type="ECO:0000256" key="3">
    <source>
        <dbReference type="ARBA" id="ARBA00022833"/>
    </source>
</evidence>
<dbReference type="InterPro" id="IPR013083">
    <property type="entry name" value="Znf_RING/FYVE/PHD"/>
</dbReference>
<evidence type="ECO:0000259" key="5">
    <source>
        <dbReference type="PROSITE" id="PS50089"/>
    </source>
</evidence>
<keyword evidence="2 4" id="KW-0863">Zinc-finger</keyword>
<evidence type="ECO:0000313" key="6">
    <source>
        <dbReference type="EnsemblProtists" id="Phyra77897"/>
    </source>
</evidence>
<dbReference type="InterPro" id="IPR027370">
    <property type="entry name" value="Znf-RING_euk"/>
</dbReference>
<dbReference type="AlphaFoldDB" id="H3GMW5"/>
<dbReference type="InParanoid" id="H3GMW5"/>
<dbReference type="Gene3D" id="3.30.40.10">
    <property type="entry name" value="Zinc/RING finger domain, C3HC4 (zinc finger)"/>
    <property type="match status" value="1"/>
</dbReference>
<dbReference type="eggNOG" id="ENOG502RZJ9">
    <property type="taxonomic scope" value="Eukaryota"/>
</dbReference>
<reference evidence="7" key="1">
    <citation type="journal article" date="2006" name="Science">
        <title>Phytophthora genome sequences uncover evolutionary origins and mechanisms of pathogenesis.</title>
        <authorList>
            <person name="Tyler B.M."/>
            <person name="Tripathy S."/>
            <person name="Zhang X."/>
            <person name="Dehal P."/>
            <person name="Jiang R.H."/>
            <person name="Aerts A."/>
            <person name="Arredondo F.D."/>
            <person name="Baxter L."/>
            <person name="Bensasson D."/>
            <person name="Beynon J.L."/>
            <person name="Chapman J."/>
            <person name="Damasceno C.M."/>
            <person name="Dorrance A.E."/>
            <person name="Dou D."/>
            <person name="Dickerman A.W."/>
            <person name="Dubchak I.L."/>
            <person name="Garbelotto M."/>
            <person name="Gijzen M."/>
            <person name="Gordon S.G."/>
            <person name="Govers F."/>
            <person name="Grunwald N.J."/>
            <person name="Huang W."/>
            <person name="Ivors K.L."/>
            <person name="Jones R.W."/>
            <person name="Kamoun S."/>
            <person name="Krampis K."/>
            <person name="Lamour K.H."/>
            <person name="Lee M.K."/>
            <person name="McDonald W.H."/>
            <person name="Medina M."/>
            <person name="Meijer H.J."/>
            <person name="Nordberg E.K."/>
            <person name="Maclean D.J."/>
            <person name="Ospina-Giraldo M.D."/>
            <person name="Morris P.F."/>
            <person name="Phuntumart V."/>
            <person name="Putnam N.H."/>
            <person name="Rash S."/>
            <person name="Rose J.K."/>
            <person name="Sakihama Y."/>
            <person name="Salamov A.A."/>
            <person name="Savidor A."/>
            <person name="Scheuring C.F."/>
            <person name="Smith B.M."/>
            <person name="Sobral B.W."/>
            <person name="Terry A."/>
            <person name="Torto-Alalibo T.A."/>
            <person name="Win J."/>
            <person name="Xu Z."/>
            <person name="Zhang H."/>
            <person name="Grigoriev I.V."/>
            <person name="Rokhsar D.S."/>
            <person name="Boore J.L."/>
        </authorList>
    </citation>
    <scope>NUCLEOTIDE SEQUENCE [LARGE SCALE GENOMIC DNA]</scope>
    <source>
        <strain evidence="7">Pr102</strain>
    </source>
</reference>
<dbReference type="STRING" id="164328.H3GMW5"/>
<organism evidence="6 7">
    <name type="scientific">Phytophthora ramorum</name>
    <name type="common">Sudden oak death agent</name>
    <dbReference type="NCBI Taxonomy" id="164328"/>
    <lineage>
        <taxon>Eukaryota</taxon>
        <taxon>Sar</taxon>
        <taxon>Stramenopiles</taxon>
        <taxon>Oomycota</taxon>
        <taxon>Peronosporomycetes</taxon>
        <taxon>Peronosporales</taxon>
        <taxon>Peronosporaceae</taxon>
        <taxon>Phytophthora</taxon>
    </lineage>
</organism>
<dbReference type="GO" id="GO:0008270">
    <property type="term" value="F:zinc ion binding"/>
    <property type="evidence" value="ECO:0007669"/>
    <property type="project" value="UniProtKB-KW"/>
</dbReference>
<evidence type="ECO:0000313" key="7">
    <source>
        <dbReference type="Proteomes" id="UP000005238"/>
    </source>
</evidence>
<keyword evidence="1" id="KW-0479">Metal-binding</keyword>
<dbReference type="Pfam" id="PF13445">
    <property type="entry name" value="zf-RING_UBOX"/>
    <property type="match status" value="1"/>
</dbReference>
<name>H3GMW5_PHYRM</name>
<keyword evidence="3" id="KW-0862">Zinc</keyword>
<evidence type="ECO:0000256" key="1">
    <source>
        <dbReference type="ARBA" id="ARBA00022723"/>
    </source>
</evidence>
<dbReference type="EnsemblProtists" id="Phyra77897">
    <property type="protein sequence ID" value="Phyra77897"/>
    <property type="gene ID" value="Phyra77897"/>
</dbReference>
<dbReference type="PANTHER" id="PTHR23327">
    <property type="entry name" value="RING FINGER PROTEIN 127"/>
    <property type="match status" value="1"/>
</dbReference>
<accession>H3GMW5</accession>
<dbReference type="SMART" id="SM00184">
    <property type="entry name" value="RING"/>
    <property type="match status" value="1"/>
</dbReference>
<dbReference type="VEuPathDB" id="FungiDB:KRP22_4962"/>
<feature type="domain" description="RING-type" evidence="5">
    <location>
        <begin position="99"/>
        <end position="175"/>
    </location>
</feature>
<reference evidence="6" key="2">
    <citation type="submission" date="2015-06" db="UniProtKB">
        <authorList>
            <consortium name="EnsemblProtists"/>
        </authorList>
    </citation>
    <scope>IDENTIFICATION</scope>
    <source>
        <strain evidence="6">Pr102</strain>
    </source>
</reference>
<evidence type="ECO:0000256" key="2">
    <source>
        <dbReference type="ARBA" id="ARBA00022771"/>
    </source>
</evidence>
<protein>
    <recommendedName>
        <fullName evidence="5">RING-type domain-containing protein</fullName>
    </recommendedName>
</protein>
<sequence length="332" mass="35907">MALALTAMTKKLPSTSNVILVEREECTIAGGVVGAVRVGGRHAVPDYQAAPQELFTTSMAVTAQRLPRPLQLAIVAAARRRQRPVAFSSLCVTLEDLRCSICFDTLCFPVTLPCGHNFDRGCILTAWAHDVTARPALRSPRLAASSDEEDAEAPSFRLPQPTVQQTRGHLCPLCRQPAGILTMHELQVNLLLKDLIASLYPAETRGAATPAKQKCPHLTLPSSPRALTTNTAASAFRRRPSLRTFSSFVYVCAASITDPPGFVLAVLLLLVLLATACSPQPATAPPAASAMVMFDTMDRVCNGLSLLIHRISMQMDQVDQVSPWIRLISYLL</sequence>
<dbReference type="PROSITE" id="PS50089">
    <property type="entry name" value="ZF_RING_2"/>
    <property type="match status" value="1"/>
</dbReference>
<dbReference type="Proteomes" id="UP000005238">
    <property type="component" value="Unassembled WGS sequence"/>
</dbReference>